<dbReference type="EMBL" id="JAUKUD010000006">
    <property type="protein sequence ID" value="KAK0741440.1"/>
    <property type="molecule type" value="Genomic_DNA"/>
</dbReference>
<feature type="compositionally biased region" description="Basic and acidic residues" evidence="1">
    <location>
        <begin position="45"/>
        <end position="63"/>
    </location>
</feature>
<keyword evidence="3" id="KW-1185">Reference proteome</keyword>
<name>A0AA40ELE5_9PEZI</name>
<dbReference type="Proteomes" id="UP001172155">
    <property type="component" value="Unassembled WGS sequence"/>
</dbReference>
<evidence type="ECO:0000313" key="2">
    <source>
        <dbReference type="EMBL" id="KAK0741440.1"/>
    </source>
</evidence>
<dbReference type="PANTHER" id="PTHR42354:SF1">
    <property type="entry name" value="C2H2-TYPE DOMAIN-CONTAINING PROTEIN"/>
    <property type="match status" value="1"/>
</dbReference>
<organism evidence="2 3">
    <name type="scientific">Schizothecium vesticola</name>
    <dbReference type="NCBI Taxonomy" id="314040"/>
    <lineage>
        <taxon>Eukaryota</taxon>
        <taxon>Fungi</taxon>
        <taxon>Dikarya</taxon>
        <taxon>Ascomycota</taxon>
        <taxon>Pezizomycotina</taxon>
        <taxon>Sordariomycetes</taxon>
        <taxon>Sordariomycetidae</taxon>
        <taxon>Sordariales</taxon>
        <taxon>Schizotheciaceae</taxon>
        <taxon>Schizothecium</taxon>
    </lineage>
</organism>
<dbReference type="AlphaFoldDB" id="A0AA40ELE5"/>
<accession>A0AA40ELE5</accession>
<proteinExistence type="predicted"/>
<evidence type="ECO:0000313" key="3">
    <source>
        <dbReference type="Proteomes" id="UP001172155"/>
    </source>
</evidence>
<feature type="region of interest" description="Disordered" evidence="1">
    <location>
        <begin position="45"/>
        <end position="116"/>
    </location>
</feature>
<feature type="compositionally biased region" description="Low complexity" evidence="1">
    <location>
        <begin position="98"/>
        <end position="109"/>
    </location>
</feature>
<reference evidence="2" key="1">
    <citation type="submission" date="2023-06" db="EMBL/GenBank/DDBJ databases">
        <title>Genome-scale phylogeny and comparative genomics of the fungal order Sordariales.</title>
        <authorList>
            <consortium name="Lawrence Berkeley National Laboratory"/>
            <person name="Hensen N."/>
            <person name="Bonometti L."/>
            <person name="Westerberg I."/>
            <person name="Brannstrom I.O."/>
            <person name="Guillou S."/>
            <person name="Cros-Aarteil S."/>
            <person name="Calhoun S."/>
            <person name="Haridas S."/>
            <person name="Kuo A."/>
            <person name="Mondo S."/>
            <person name="Pangilinan J."/>
            <person name="Riley R."/>
            <person name="LaButti K."/>
            <person name="Andreopoulos B."/>
            <person name="Lipzen A."/>
            <person name="Chen C."/>
            <person name="Yanf M."/>
            <person name="Daum C."/>
            <person name="Ng V."/>
            <person name="Clum A."/>
            <person name="Steindorff A."/>
            <person name="Ohm R."/>
            <person name="Martin F."/>
            <person name="Silar P."/>
            <person name="Natvig D."/>
            <person name="Lalanne C."/>
            <person name="Gautier V."/>
            <person name="Ament-velasquez S.L."/>
            <person name="Kruys A."/>
            <person name="Hutchinson M.I."/>
            <person name="Powell A.J."/>
            <person name="Barry K."/>
            <person name="Miller A.N."/>
            <person name="Grigoriev I.V."/>
            <person name="Debuchy R."/>
            <person name="Gladieux P."/>
            <person name="Thoren M.H."/>
            <person name="Johannesson H."/>
        </authorList>
    </citation>
    <scope>NUCLEOTIDE SEQUENCE</scope>
    <source>
        <strain evidence="2">SMH3187-1</strain>
    </source>
</reference>
<protein>
    <submittedName>
        <fullName evidence="2">Uncharacterized protein</fullName>
    </submittedName>
</protein>
<evidence type="ECO:0000256" key="1">
    <source>
        <dbReference type="SAM" id="MobiDB-lite"/>
    </source>
</evidence>
<dbReference type="PANTHER" id="PTHR42354">
    <property type="entry name" value="C2H2-TYPE DOMAIN-CONTAINING PROTEIN"/>
    <property type="match status" value="1"/>
</dbReference>
<sequence>MNYSNMIDEKRMRQGFILATLISTIAGTFTTGINLYDRIVEKRKQAKLDHGQDQRLTDLEARYDKHHGRDGRSSSRSSRSHPDPDLRRSLASGPPPSSANTTPTSRNSARASPRAMSSTVIAVLEEALRTGRPPDVGRLFNASEFARDGSVRALREQYRRMMVEPAPSRAPPRPGMLRRISSTPEMLRIHGAEREGSSVGSSVRGRGLSKDGPLFCAVAVDVQRGEGSLPGGERCLACGAGLGAMCQPWRIEAEVTLQREQRGEVVEVVEVRTYQVGPRFLVKCHREGTGFSCFLCRCHRERDTICEDVPTLVRHLVERHEIGEYLEDGDIREVEGVKRRERSVSVVGEGRRGRSLGRG</sequence>
<gene>
    <name evidence="2" type="ORF">B0T18DRAFT_432544</name>
</gene>
<comment type="caution">
    <text evidence="2">The sequence shown here is derived from an EMBL/GenBank/DDBJ whole genome shotgun (WGS) entry which is preliminary data.</text>
</comment>